<feature type="signal peptide" evidence="1">
    <location>
        <begin position="1"/>
        <end position="20"/>
    </location>
</feature>
<dbReference type="SUPFAM" id="SSF109770">
    <property type="entry name" value="Nickel-containing superoxide dismutase, NiSOD"/>
    <property type="match status" value="1"/>
</dbReference>
<sequence>MKKLLTFLSLSALLAATAAAHCQIPCGIYDDAARITEMKEHVTTIEKSMKEIAALKPDSAQNINQLTRWVNNKELHADQLTEIVTYYFMAQRIKPDAAQYDAKLKTLHAIMIECMKAKQTVDQAHVAKLRTLISEFEHLYIGHDAMAHDHAH</sequence>
<accession>A0A6P1M8A4</accession>
<dbReference type="InterPro" id="IPR036502">
    <property type="entry name" value="NiSOD_sf"/>
</dbReference>
<gene>
    <name evidence="2" type="ORF">GT409_13525</name>
</gene>
<dbReference type="Gene3D" id="1.20.120.400">
    <property type="entry name" value="Nickel-containing superoxide dismutase"/>
    <property type="match status" value="1"/>
</dbReference>
<dbReference type="InterPro" id="IPR014123">
    <property type="entry name" value="Superoxide_dismutase_Ni-type"/>
</dbReference>
<proteinExistence type="predicted"/>
<feature type="chain" id="PRO_5027004828" evidence="1">
    <location>
        <begin position="21"/>
        <end position="152"/>
    </location>
</feature>
<evidence type="ECO:0000256" key="1">
    <source>
        <dbReference type="SAM" id="SignalP"/>
    </source>
</evidence>
<dbReference type="GO" id="GO:0016151">
    <property type="term" value="F:nickel cation binding"/>
    <property type="evidence" value="ECO:0007669"/>
    <property type="project" value="InterPro"/>
</dbReference>
<dbReference type="Pfam" id="PF09055">
    <property type="entry name" value="Sod_Ni"/>
    <property type="match status" value="1"/>
</dbReference>
<evidence type="ECO:0000313" key="2">
    <source>
        <dbReference type="EMBL" id="QHI70959.1"/>
    </source>
</evidence>
<dbReference type="AlphaFoldDB" id="A0A6P1M8A4"/>
<dbReference type="GO" id="GO:0004784">
    <property type="term" value="F:superoxide dismutase activity"/>
    <property type="evidence" value="ECO:0007669"/>
    <property type="project" value="InterPro"/>
</dbReference>
<reference evidence="2 3" key="1">
    <citation type="submission" date="2020-01" db="EMBL/GenBank/DDBJ databases">
        <title>Ponticoccus aerotolerans gen. nov., sp. nov., an anaerobic bacterium and proposal of Ponticoccusceae fam. nov., Ponticoccusles ord. nov. and Ponticoccuse classis nov. in the phylum Kiritimatiellaeota.</title>
        <authorList>
            <person name="Zhou L.Y."/>
            <person name="Du Z.J."/>
        </authorList>
    </citation>
    <scope>NUCLEOTIDE SEQUENCE [LARGE SCALE GENOMIC DNA]</scope>
    <source>
        <strain evidence="2 3">S-5007</strain>
    </source>
</reference>
<dbReference type="EMBL" id="CP047593">
    <property type="protein sequence ID" value="QHI70959.1"/>
    <property type="molecule type" value="Genomic_DNA"/>
</dbReference>
<organism evidence="2 3">
    <name type="scientific">Tichowtungia aerotolerans</name>
    <dbReference type="NCBI Taxonomy" id="2697043"/>
    <lineage>
        <taxon>Bacteria</taxon>
        <taxon>Pseudomonadati</taxon>
        <taxon>Kiritimatiellota</taxon>
        <taxon>Tichowtungiia</taxon>
        <taxon>Tichowtungiales</taxon>
        <taxon>Tichowtungiaceae</taxon>
        <taxon>Tichowtungia</taxon>
    </lineage>
</organism>
<keyword evidence="3" id="KW-1185">Reference proteome</keyword>
<evidence type="ECO:0000313" key="3">
    <source>
        <dbReference type="Proteomes" id="UP000464954"/>
    </source>
</evidence>
<name>A0A6P1M8A4_9BACT</name>
<dbReference type="KEGG" id="taer:GT409_13525"/>
<dbReference type="Proteomes" id="UP000464954">
    <property type="component" value="Chromosome"/>
</dbReference>
<keyword evidence="1" id="KW-0732">Signal</keyword>
<protein>
    <submittedName>
        <fullName evidence="2">Superoxide dismutase</fullName>
    </submittedName>
</protein>